<dbReference type="Pfam" id="PF02104">
    <property type="entry name" value="SURF1"/>
    <property type="match status" value="1"/>
</dbReference>
<keyword evidence="6" id="KW-0862">Zinc</keyword>
<dbReference type="GO" id="GO:0003899">
    <property type="term" value="F:DNA-directed RNA polymerase activity"/>
    <property type="evidence" value="ECO:0007669"/>
    <property type="project" value="InterPro"/>
</dbReference>
<comment type="caution">
    <text evidence="13">The sequence shown here is derived from an EMBL/GenBank/DDBJ whole genome shotgun (WGS) entry which is preliminary data.</text>
</comment>
<keyword evidence="14" id="KW-1185">Reference proteome</keyword>
<dbReference type="GO" id="GO:0005634">
    <property type="term" value="C:nucleus"/>
    <property type="evidence" value="ECO:0007669"/>
    <property type="project" value="UniProtKB-SubCell"/>
</dbReference>
<evidence type="ECO:0000256" key="11">
    <source>
        <dbReference type="RuleBase" id="RU363076"/>
    </source>
</evidence>
<dbReference type="PANTHER" id="PTHR23427">
    <property type="entry name" value="SURFEIT LOCUS PROTEIN"/>
    <property type="match status" value="1"/>
</dbReference>
<dbReference type="Pfam" id="PF03604">
    <property type="entry name" value="Zn_ribbon_RPAB4"/>
    <property type="match status" value="1"/>
</dbReference>
<protein>
    <recommendedName>
        <fullName evidence="11">SURF1-like protein</fullName>
    </recommendedName>
</protein>
<evidence type="ECO:0000256" key="7">
    <source>
        <dbReference type="ARBA" id="ARBA00022989"/>
    </source>
</evidence>
<organism evidence="13 14">
    <name type="scientific">Brachionus plicatilis</name>
    <name type="common">Marine rotifer</name>
    <name type="synonym">Brachionus muelleri</name>
    <dbReference type="NCBI Taxonomy" id="10195"/>
    <lineage>
        <taxon>Eukaryota</taxon>
        <taxon>Metazoa</taxon>
        <taxon>Spiralia</taxon>
        <taxon>Gnathifera</taxon>
        <taxon>Rotifera</taxon>
        <taxon>Eurotatoria</taxon>
        <taxon>Monogononta</taxon>
        <taxon>Pseudotrocha</taxon>
        <taxon>Ploima</taxon>
        <taxon>Brachionidae</taxon>
        <taxon>Brachionus</taxon>
    </lineage>
</organism>
<keyword evidence="7 11" id="KW-1133">Transmembrane helix</keyword>
<evidence type="ECO:0000256" key="9">
    <source>
        <dbReference type="ARBA" id="ARBA00023242"/>
    </source>
</evidence>
<dbReference type="FunFam" id="2.20.28.30:FF:000002">
    <property type="entry name" value="DNA-directed RNA polymerases II, IV and V subunit 12"/>
    <property type="match status" value="1"/>
</dbReference>
<gene>
    <name evidence="13" type="ORF">BpHYR1_009808</name>
</gene>
<evidence type="ECO:0000256" key="1">
    <source>
        <dbReference type="ARBA" id="ARBA00004123"/>
    </source>
</evidence>
<comment type="function">
    <text evidence="11">Probably involved in the biogenesis of the COX complex.</text>
</comment>
<keyword evidence="4 11" id="KW-0812">Transmembrane</keyword>
<reference evidence="13 14" key="1">
    <citation type="journal article" date="2018" name="Sci. Rep.">
        <title>Genomic signatures of local adaptation to the degree of environmental predictability in rotifers.</title>
        <authorList>
            <person name="Franch-Gras L."/>
            <person name="Hahn C."/>
            <person name="Garcia-Roger E.M."/>
            <person name="Carmona M.J."/>
            <person name="Serra M."/>
            <person name="Gomez A."/>
        </authorList>
    </citation>
    <scope>NUCLEOTIDE SEQUENCE [LARGE SCALE GENOMIC DNA]</scope>
    <source>
        <strain evidence="13">HYR1</strain>
    </source>
</reference>
<accession>A0A3M7RXL6</accession>
<dbReference type="PANTHER" id="PTHR23427:SF2">
    <property type="entry name" value="SURFEIT LOCUS PROTEIN 1"/>
    <property type="match status" value="1"/>
</dbReference>
<keyword evidence="5" id="KW-0479">Metal-binding</keyword>
<dbReference type="InterPro" id="IPR029040">
    <property type="entry name" value="RPABC4/Spt4"/>
</dbReference>
<dbReference type="SMART" id="SM00659">
    <property type="entry name" value="RPOLCX"/>
    <property type="match status" value="1"/>
</dbReference>
<comment type="similarity">
    <text evidence="10">Belongs to the archaeal Rpo12/eukaryotic RPC10 RNA polymerase subunit family.</text>
</comment>
<keyword evidence="9" id="KW-0539">Nucleus</keyword>
<keyword evidence="8 11" id="KW-0472">Membrane</keyword>
<dbReference type="InterPro" id="IPR045214">
    <property type="entry name" value="Surf1/Surf4"/>
</dbReference>
<proteinExistence type="inferred from homology"/>
<feature type="region of interest" description="Disordered" evidence="12">
    <location>
        <begin position="34"/>
        <end position="65"/>
    </location>
</feature>
<dbReference type="SUPFAM" id="SSF63393">
    <property type="entry name" value="RNA polymerase subunits"/>
    <property type="match status" value="1"/>
</dbReference>
<dbReference type="GO" id="GO:0046872">
    <property type="term" value="F:metal ion binding"/>
    <property type="evidence" value="ECO:0007669"/>
    <property type="project" value="UniProtKB-KW"/>
</dbReference>
<dbReference type="OrthoDB" id="10040024at2759"/>
<dbReference type="Proteomes" id="UP000276133">
    <property type="component" value="Unassembled WGS sequence"/>
</dbReference>
<evidence type="ECO:0000256" key="10">
    <source>
        <dbReference type="ARBA" id="ARBA00025770"/>
    </source>
</evidence>
<dbReference type="AlphaFoldDB" id="A0A3M7RXL6"/>
<evidence type="ECO:0000256" key="12">
    <source>
        <dbReference type="SAM" id="MobiDB-lite"/>
    </source>
</evidence>
<dbReference type="Gene3D" id="2.20.28.30">
    <property type="entry name" value="RNA polymerase ii, chain L"/>
    <property type="match status" value="1"/>
</dbReference>
<feature type="transmembrane region" description="Helical" evidence="11">
    <location>
        <begin position="71"/>
        <end position="89"/>
    </location>
</feature>
<dbReference type="GO" id="GO:0003677">
    <property type="term" value="F:DNA binding"/>
    <property type="evidence" value="ECO:0007669"/>
    <property type="project" value="InterPro"/>
</dbReference>
<evidence type="ECO:0000256" key="6">
    <source>
        <dbReference type="ARBA" id="ARBA00022833"/>
    </source>
</evidence>
<sequence>MIVQNTARFFTITFRKSLVFSKWSRFHTSYRQNQTSSIPQKYNKPPPIDLKSVRTNSAENPKEALPKPNKAAAIILLAVPAITFGLGVWQIKRREKKLSLIEFLEKRTKSDPVDLPTNIPDFEAFIKENEYKPFKCKGRFVHSKESLLTMRHDMTGDNRLPGGLVITPFALSNNPNMVILVNRGYVPYTHFSPVTRQQAQIEEEVEIQGLLRSNEPLNTFTPKNKPPLEWHYRDIYTMAEELGTVPIYIDAAESSSIKGGPRGGQTAIQLRNDHLTYLITWFKGSGGMPQAVNKPMVYVCGSCHKENEIKPKDPIRCIDCDHRILYKKRTKRLVVYDAR</sequence>
<keyword evidence="11" id="KW-0999">Mitochondrion inner membrane</keyword>
<evidence type="ECO:0000256" key="3">
    <source>
        <dbReference type="ARBA" id="ARBA00007165"/>
    </source>
</evidence>
<evidence type="ECO:0000256" key="8">
    <source>
        <dbReference type="ARBA" id="ARBA00023136"/>
    </source>
</evidence>
<dbReference type="PROSITE" id="PS50895">
    <property type="entry name" value="SURF1"/>
    <property type="match status" value="1"/>
</dbReference>
<comment type="caution">
    <text evidence="11">Lacks conserved residue(s) required for the propagation of feature annotation.</text>
</comment>
<dbReference type="GO" id="GO:0006351">
    <property type="term" value="P:DNA-templated transcription"/>
    <property type="evidence" value="ECO:0007669"/>
    <property type="project" value="InterPro"/>
</dbReference>
<keyword evidence="13" id="KW-0548">Nucleotidyltransferase</keyword>
<dbReference type="GO" id="GO:0033617">
    <property type="term" value="P:mitochondrial respiratory chain complex IV assembly"/>
    <property type="evidence" value="ECO:0007669"/>
    <property type="project" value="TreeGrafter"/>
</dbReference>
<evidence type="ECO:0000256" key="2">
    <source>
        <dbReference type="ARBA" id="ARBA00004370"/>
    </source>
</evidence>
<evidence type="ECO:0000256" key="5">
    <source>
        <dbReference type="ARBA" id="ARBA00022723"/>
    </source>
</evidence>
<name>A0A3M7RXL6_BRAPC</name>
<evidence type="ECO:0000313" key="14">
    <source>
        <dbReference type="Proteomes" id="UP000276133"/>
    </source>
</evidence>
<comment type="similarity">
    <text evidence="3 11">Belongs to the SURF1 family.</text>
</comment>
<dbReference type="EMBL" id="REGN01002435">
    <property type="protein sequence ID" value="RNA28098.1"/>
    <property type="molecule type" value="Genomic_DNA"/>
</dbReference>
<evidence type="ECO:0000313" key="13">
    <source>
        <dbReference type="EMBL" id="RNA28098.1"/>
    </source>
</evidence>
<dbReference type="STRING" id="10195.A0A3M7RXL6"/>
<dbReference type="InterPro" id="IPR006591">
    <property type="entry name" value="RNAP_P/RPABC4"/>
</dbReference>
<comment type="subcellular location">
    <subcellularLocation>
        <location evidence="2">Membrane</location>
    </subcellularLocation>
    <subcellularLocation>
        <location evidence="11">Mitochondrion inner membrane</location>
        <topology evidence="11">Multi-pass membrane protein</topology>
    </subcellularLocation>
    <subcellularLocation>
        <location evidence="1">Nucleus</location>
    </subcellularLocation>
</comment>
<keyword evidence="13" id="KW-0808">Transferase</keyword>
<keyword evidence="11" id="KW-0496">Mitochondrion</keyword>
<dbReference type="CDD" id="cd06662">
    <property type="entry name" value="SURF1"/>
    <property type="match status" value="1"/>
</dbReference>
<dbReference type="GO" id="GO:0005743">
    <property type="term" value="C:mitochondrial inner membrane"/>
    <property type="evidence" value="ECO:0007669"/>
    <property type="project" value="UniProtKB-SubCell"/>
</dbReference>
<evidence type="ECO:0000256" key="4">
    <source>
        <dbReference type="ARBA" id="ARBA00022692"/>
    </source>
</evidence>
<dbReference type="InterPro" id="IPR002994">
    <property type="entry name" value="Surf1/Shy1"/>
</dbReference>